<organism evidence="4 5">
    <name type="scientific">Candidatus Caccoplasma merdipullorum</name>
    <dbReference type="NCBI Taxonomy" id="2840718"/>
    <lineage>
        <taxon>Bacteria</taxon>
        <taxon>Pseudomonadati</taxon>
        <taxon>Bacteroidota</taxon>
        <taxon>Bacteroidia</taxon>
        <taxon>Bacteroidales</taxon>
        <taxon>Bacteroidaceae</taxon>
        <taxon>Bacteroidaceae incertae sedis</taxon>
        <taxon>Candidatus Caccoplasma</taxon>
    </lineage>
</organism>
<feature type="chain" id="PRO_5039196300" evidence="2">
    <location>
        <begin position="19"/>
        <end position="352"/>
    </location>
</feature>
<evidence type="ECO:0000313" key="4">
    <source>
        <dbReference type="EMBL" id="MBO8437547.1"/>
    </source>
</evidence>
<dbReference type="AlphaFoldDB" id="A0A9D9E2J6"/>
<evidence type="ECO:0000256" key="1">
    <source>
        <dbReference type="ARBA" id="ARBA00009477"/>
    </source>
</evidence>
<dbReference type="PANTHER" id="PTHR30469">
    <property type="entry name" value="MULTIDRUG RESISTANCE PROTEIN MDTA"/>
    <property type="match status" value="1"/>
</dbReference>
<evidence type="ECO:0000313" key="5">
    <source>
        <dbReference type="Proteomes" id="UP000823636"/>
    </source>
</evidence>
<accession>A0A9D9E2J6</accession>
<dbReference type="Proteomes" id="UP000823636">
    <property type="component" value="Unassembled WGS sequence"/>
</dbReference>
<sequence length="352" mass="38263">MRNLLIVMLLLFITACGAKKGEQTVRSVRTVHPQATHGESVKRLSGVVKEAREISLGFKTGGAIERVYVKEGDYVSKGDTIACLEQDDYRLGLDAAQIQYEQMKSEFSRIEKLYRAGSISANEYEKASAGLKQLEVQYNVNKNKFDYTTLVSPLDGYIQTVNYEKSEMLQAGSPIVTILDMTAVKIETDIPASIYMKRGEFTAFTCSSPLEPDKTYPLNLVSINRKASSTQLYKMVLAPAGTTFGILTAGMNVSVEITIDNTGSDKKTEYLLPVNSVADSAGTPYVWVVSADTTVKRVPVTISRVDASGKLIISSGLDGTEQVVRAGVNALTPGEKVNILPEADETNVGGLF</sequence>
<feature type="domain" description="YknX-like barrel-sandwich hybrid" evidence="3">
    <location>
        <begin position="61"/>
        <end position="178"/>
    </location>
</feature>
<gene>
    <name evidence="4" type="ORF">IAC54_01435</name>
</gene>
<evidence type="ECO:0000259" key="3">
    <source>
        <dbReference type="Pfam" id="PF25984"/>
    </source>
</evidence>
<reference evidence="4" key="1">
    <citation type="submission" date="2020-10" db="EMBL/GenBank/DDBJ databases">
        <authorList>
            <person name="Gilroy R."/>
        </authorList>
    </citation>
    <scope>NUCLEOTIDE SEQUENCE</scope>
    <source>
        <strain evidence="4">G3-4614</strain>
    </source>
</reference>
<dbReference type="PANTHER" id="PTHR30469:SF15">
    <property type="entry name" value="HLYD FAMILY OF SECRETION PROTEINS"/>
    <property type="match status" value="1"/>
</dbReference>
<feature type="signal peptide" evidence="2">
    <location>
        <begin position="1"/>
        <end position="18"/>
    </location>
</feature>
<comment type="similarity">
    <text evidence="1">Belongs to the membrane fusion protein (MFP) (TC 8.A.1) family.</text>
</comment>
<dbReference type="NCBIfam" id="TIGR01730">
    <property type="entry name" value="RND_mfp"/>
    <property type="match status" value="1"/>
</dbReference>
<dbReference type="GO" id="GO:0015562">
    <property type="term" value="F:efflux transmembrane transporter activity"/>
    <property type="evidence" value="ECO:0007669"/>
    <property type="project" value="TreeGrafter"/>
</dbReference>
<dbReference type="InterPro" id="IPR006143">
    <property type="entry name" value="RND_pump_MFP"/>
</dbReference>
<dbReference type="Pfam" id="PF25984">
    <property type="entry name" value="BSH_YknX"/>
    <property type="match status" value="1"/>
</dbReference>
<proteinExistence type="inferred from homology"/>
<comment type="caution">
    <text evidence="4">The sequence shown here is derived from an EMBL/GenBank/DDBJ whole genome shotgun (WGS) entry which is preliminary data.</text>
</comment>
<evidence type="ECO:0000256" key="2">
    <source>
        <dbReference type="SAM" id="SignalP"/>
    </source>
</evidence>
<dbReference type="SUPFAM" id="SSF111369">
    <property type="entry name" value="HlyD-like secretion proteins"/>
    <property type="match status" value="1"/>
</dbReference>
<reference evidence="4" key="2">
    <citation type="journal article" date="2021" name="PeerJ">
        <title>Extensive microbial diversity within the chicken gut microbiome revealed by metagenomics and culture.</title>
        <authorList>
            <person name="Gilroy R."/>
            <person name="Ravi A."/>
            <person name="Getino M."/>
            <person name="Pursley I."/>
            <person name="Horton D.L."/>
            <person name="Alikhan N.F."/>
            <person name="Baker D."/>
            <person name="Gharbi K."/>
            <person name="Hall N."/>
            <person name="Watson M."/>
            <person name="Adriaenssens E.M."/>
            <person name="Foster-Nyarko E."/>
            <person name="Jarju S."/>
            <person name="Secka A."/>
            <person name="Antonio M."/>
            <person name="Oren A."/>
            <person name="Chaudhuri R.R."/>
            <person name="La Ragione R."/>
            <person name="Hildebrand F."/>
            <person name="Pallen M.J."/>
        </authorList>
    </citation>
    <scope>NUCLEOTIDE SEQUENCE</scope>
    <source>
        <strain evidence="4">G3-4614</strain>
    </source>
</reference>
<dbReference type="InterPro" id="IPR058639">
    <property type="entry name" value="BSH_YknX-like"/>
</dbReference>
<name>A0A9D9E2J6_9BACT</name>
<dbReference type="GO" id="GO:1990281">
    <property type="term" value="C:efflux pump complex"/>
    <property type="evidence" value="ECO:0007669"/>
    <property type="project" value="TreeGrafter"/>
</dbReference>
<dbReference type="PROSITE" id="PS51257">
    <property type="entry name" value="PROKAR_LIPOPROTEIN"/>
    <property type="match status" value="1"/>
</dbReference>
<dbReference type="Gene3D" id="1.10.287.470">
    <property type="entry name" value="Helix hairpin bin"/>
    <property type="match status" value="1"/>
</dbReference>
<keyword evidence="2" id="KW-0732">Signal</keyword>
<dbReference type="EMBL" id="JADIMW010000013">
    <property type="protein sequence ID" value="MBO8437547.1"/>
    <property type="molecule type" value="Genomic_DNA"/>
</dbReference>
<dbReference type="Gene3D" id="2.40.50.100">
    <property type="match status" value="1"/>
</dbReference>
<protein>
    <submittedName>
        <fullName evidence="4">Efflux RND transporter periplasmic adaptor subunit</fullName>
    </submittedName>
</protein>
<dbReference type="Gene3D" id="2.40.420.20">
    <property type="match status" value="1"/>
</dbReference>